<dbReference type="RefSeq" id="WP_134753903.1">
    <property type="nucleotide sequence ID" value="NZ_MYFO02000003.1"/>
</dbReference>
<dbReference type="AlphaFoldDB" id="A0A4Y8PZK2"/>
<reference evidence="1 2" key="1">
    <citation type="submission" date="2017-03" db="EMBL/GenBank/DDBJ databases">
        <title>Isolation of Levoglucosan Utilizing Bacteria.</title>
        <authorList>
            <person name="Arya A.S."/>
        </authorList>
    </citation>
    <scope>NUCLEOTIDE SEQUENCE [LARGE SCALE GENOMIC DNA]</scope>
    <source>
        <strain evidence="1 2">MEC069</strain>
    </source>
</reference>
<protein>
    <submittedName>
        <fullName evidence="1">Uncharacterized protein</fullName>
    </submittedName>
</protein>
<gene>
    <name evidence="1" type="ORF">B5M42_14145</name>
</gene>
<organism evidence="1 2">
    <name type="scientific">Paenibacillus athensensis</name>
    <dbReference type="NCBI Taxonomy" id="1967502"/>
    <lineage>
        <taxon>Bacteria</taxon>
        <taxon>Bacillati</taxon>
        <taxon>Bacillota</taxon>
        <taxon>Bacilli</taxon>
        <taxon>Bacillales</taxon>
        <taxon>Paenibacillaceae</taxon>
        <taxon>Paenibacillus</taxon>
    </lineage>
</organism>
<accession>A0A4Y8PZK2</accession>
<sequence length="102" mass="11630">MYNSMIQPRQTLYQADPAFSQSVKSVQESLFALCHQAMSRQVCVQMMNGQTYEGVITHIDEGHLYLRVSNTQARAFFNPWGPPQNDIILPLVLYNLLVISLL</sequence>
<keyword evidence="2" id="KW-1185">Reference proteome</keyword>
<name>A0A4Y8PZK2_9BACL</name>
<dbReference type="Proteomes" id="UP000298246">
    <property type="component" value="Unassembled WGS sequence"/>
</dbReference>
<evidence type="ECO:0000313" key="2">
    <source>
        <dbReference type="Proteomes" id="UP000298246"/>
    </source>
</evidence>
<evidence type="ECO:0000313" key="1">
    <source>
        <dbReference type="EMBL" id="TFE86755.1"/>
    </source>
</evidence>
<dbReference type="EMBL" id="MYFO01000017">
    <property type="protein sequence ID" value="TFE86755.1"/>
    <property type="molecule type" value="Genomic_DNA"/>
</dbReference>
<dbReference type="OrthoDB" id="2666278at2"/>
<comment type="caution">
    <text evidence="1">The sequence shown here is derived from an EMBL/GenBank/DDBJ whole genome shotgun (WGS) entry which is preliminary data.</text>
</comment>
<proteinExistence type="predicted"/>